<evidence type="ECO:0000256" key="3">
    <source>
        <dbReference type="ARBA" id="ARBA00022679"/>
    </source>
</evidence>
<comment type="subcellular location">
    <subcellularLocation>
        <location evidence="1">Cell membrane</location>
        <topology evidence="1">Multi-pass membrane protein</topology>
    </subcellularLocation>
</comment>
<protein>
    <submittedName>
        <fullName evidence="10">DUF2029 domain-containing protein</fullName>
    </submittedName>
</protein>
<feature type="transmembrane region" description="Helical" evidence="9">
    <location>
        <begin position="76"/>
        <end position="97"/>
    </location>
</feature>
<comment type="caution">
    <text evidence="10">The sequence shown here is derived from an EMBL/GenBank/DDBJ whole genome shotgun (WGS) entry which is preliminary data.</text>
</comment>
<evidence type="ECO:0000256" key="2">
    <source>
        <dbReference type="ARBA" id="ARBA00022475"/>
    </source>
</evidence>
<keyword evidence="6 9" id="KW-0472">Membrane</keyword>
<proteinExistence type="inferred from homology"/>
<name>A0A930YJB7_9ACTN</name>
<feature type="transmembrane region" description="Helical" evidence="9">
    <location>
        <begin position="205"/>
        <end position="231"/>
    </location>
</feature>
<evidence type="ECO:0000256" key="6">
    <source>
        <dbReference type="ARBA" id="ARBA00023136"/>
    </source>
</evidence>
<keyword evidence="5 9" id="KW-1133">Transmembrane helix</keyword>
<feature type="transmembrane region" description="Helical" evidence="9">
    <location>
        <begin position="137"/>
        <end position="158"/>
    </location>
</feature>
<dbReference type="Pfam" id="PF09594">
    <property type="entry name" value="GT87"/>
    <property type="match status" value="1"/>
</dbReference>
<feature type="transmembrane region" description="Helical" evidence="9">
    <location>
        <begin position="238"/>
        <end position="262"/>
    </location>
</feature>
<evidence type="ECO:0000313" key="11">
    <source>
        <dbReference type="Proteomes" id="UP000660668"/>
    </source>
</evidence>
<evidence type="ECO:0000256" key="4">
    <source>
        <dbReference type="ARBA" id="ARBA00022692"/>
    </source>
</evidence>
<dbReference type="AlphaFoldDB" id="A0A930YJB7"/>
<evidence type="ECO:0000256" key="5">
    <source>
        <dbReference type="ARBA" id="ARBA00022989"/>
    </source>
</evidence>
<gene>
    <name evidence="10" type="ORF">ISU10_14645</name>
</gene>
<dbReference type="EMBL" id="JADKPO010000019">
    <property type="protein sequence ID" value="MBF4769003.1"/>
    <property type="molecule type" value="Genomic_DNA"/>
</dbReference>
<evidence type="ECO:0000256" key="8">
    <source>
        <dbReference type="SAM" id="MobiDB-lite"/>
    </source>
</evidence>
<feature type="transmembrane region" description="Helical" evidence="9">
    <location>
        <begin position="15"/>
        <end position="35"/>
    </location>
</feature>
<keyword evidence="11" id="KW-1185">Reference proteome</keyword>
<feature type="region of interest" description="Disordered" evidence="8">
    <location>
        <begin position="270"/>
        <end position="290"/>
    </location>
</feature>
<keyword evidence="3" id="KW-0808">Transferase</keyword>
<keyword evidence="2" id="KW-1003">Cell membrane</keyword>
<evidence type="ECO:0000256" key="1">
    <source>
        <dbReference type="ARBA" id="ARBA00004651"/>
    </source>
</evidence>
<evidence type="ECO:0000313" key="10">
    <source>
        <dbReference type="EMBL" id="MBF4769003.1"/>
    </source>
</evidence>
<comment type="similarity">
    <text evidence="7">Belongs to the glycosyltransferase 87 family.</text>
</comment>
<dbReference type="RefSeq" id="WP_194697147.1">
    <property type="nucleotide sequence ID" value="NZ_JADKPO010000019.1"/>
</dbReference>
<reference evidence="10" key="1">
    <citation type="submission" date="2020-11" db="EMBL/GenBank/DDBJ databases">
        <title>Nocardioides cynanchi sp. nov., isolated from soil of rhizosphere of Cynanchum wilfordii.</title>
        <authorList>
            <person name="Lee J.-S."/>
            <person name="Suh M.K."/>
            <person name="Kim J.-S."/>
        </authorList>
    </citation>
    <scope>NUCLEOTIDE SEQUENCE</scope>
    <source>
        <strain evidence="10">KCTC 19276</strain>
    </source>
</reference>
<sequence length="290" mass="31733">MARIEVRRRLLRDGFVVLAAYLVYHAISMAVRYGIGWDAHAYYVAWDGGLYEGLPGTLDAYNYSPLFAQLTWPLTLLPWPVFCALLIGAAAVGVGWLVRPLPPVTAVAWWLFCTPEILSGNVFWLLAVATVLGFTRGGPWCVAAYTKVLPCLGPVWFLVRREWRLLGGFILATLVLLAASVAVSPGEWADWVHFLRDSAGDSNGFVYLTPAAIYFPLLARLPIALALVVFAALTERRWLVPVCMVLASPVVGWGTFALLAAIPRLRDPGPVSDAERGQVAGRTTARRVSP</sequence>
<accession>A0A930YJB7</accession>
<keyword evidence="4 9" id="KW-0812">Transmembrane</keyword>
<dbReference type="GO" id="GO:0016758">
    <property type="term" value="F:hexosyltransferase activity"/>
    <property type="evidence" value="ECO:0007669"/>
    <property type="project" value="InterPro"/>
</dbReference>
<feature type="transmembrane region" description="Helical" evidence="9">
    <location>
        <begin position="165"/>
        <end position="185"/>
    </location>
</feature>
<evidence type="ECO:0000256" key="7">
    <source>
        <dbReference type="ARBA" id="ARBA00024033"/>
    </source>
</evidence>
<dbReference type="InterPro" id="IPR018584">
    <property type="entry name" value="GT87"/>
</dbReference>
<evidence type="ECO:0000256" key="9">
    <source>
        <dbReference type="SAM" id="Phobius"/>
    </source>
</evidence>
<dbReference type="Proteomes" id="UP000660668">
    <property type="component" value="Unassembled WGS sequence"/>
</dbReference>
<organism evidence="10 11">
    <name type="scientific">Nocardioides agariphilus</name>
    <dbReference type="NCBI Taxonomy" id="433664"/>
    <lineage>
        <taxon>Bacteria</taxon>
        <taxon>Bacillati</taxon>
        <taxon>Actinomycetota</taxon>
        <taxon>Actinomycetes</taxon>
        <taxon>Propionibacteriales</taxon>
        <taxon>Nocardioidaceae</taxon>
        <taxon>Nocardioides</taxon>
    </lineage>
</organism>
<feature type="transmembrane region" description="Helical" evidence="9">
    <location>
        <begin position="109"/>
        <end position="131"/>
    </location>
</feature>
<dbReference type="GO" id="GO:0005886">
    <property type="term" value="C:plasma membrane"/>
    <property type="evidence" value="ECO:0007669"/>
    <property type="project" value="UniProtKB-SubCell"/>
</dbReference>